<accession>A0AAD5R5W4</accession>
<dbReference type="AlphaFoldDB" id="A0AAD5R5W4"/>
<gene>
    <name evidence="2" type="ORF">KIN20_031966</name>
</gene>
<organism evidence="2 3">
    <name type="scientific">Parelaphostrongylus tenuis</name>
    <name type="common">Meningeal worm</name>
    <dbReference type="NCBI Taxonomy" id="148309"/>
    <lineage>
        <taxon>Eukaryota</taxon>
        <taxon>Metazoa</taxon>
        <taxon>Ecdysozoa</taxon>
        <taxon>Nematoda</taxon>
        <taxon>Chromadorea</taxon>
        <taxon>Rhabditida</taxon>
        <taxon>Rhabditina</taxon>
        <taxon>Rhabditomorpha</taxon>
        <taxon>Strongyloidea</taxon>
        <taxon>Metastrongylidae</taxon>
        <taxon>Parelaphostrongylus</taxon>
    </lineage>
</organism>
<evidence type="ECO:0000313" key="3">
    <source>
        <dbReference type="Proteomes" id="UP001196413"/>
    </source>
</evidence>
<comment type="caution">
    <text evidence="2">The sequence shown here is derived from an EMBL/GenBank/DDBJ whole genome shotgun (WGS) entry which is preliminary data.</text>
</comment>
<protein>
    <submittedName>
        <fullName evidence="2">Uncharacterized protein</fullName>
    </submittedName>
</protein>
<name>A0AAD5R5W4_PARTN</name>
<feature type="region of interest" description="Disordered" evidence="1">
    <location>
        <begin position="1"/>
        <end position="42"/>
    </location>
</feature>
<reference evidence="2" key="1">
    <citation type="submission" date="2021-06" db="EMBL/GenBank/DDBJ databases">
        <title>Parelaphostrongylus tenuis whole genome reference sequence.</title>
        <authorList>
            <person name="Garwood T.J."/>
            <person name="Larsen P.A."/>
            <person name="Fountain-Jones N.M."/>
            <person name="Garbe J.R."/>
            <person name="Macchietto M.G."/>
            <person name="Kania S.A."/>
            <person name="Gerhold R.W."/>
            <person name="Richards J.E."/>
            <person name="Wolf T.M."/>
        </authorList>
    </citation>
    <scope>NUCLEOTIDE SEQUENCE</scope>
    <source>
        <strain evidence="2">MNPRO001-30</strain>
        <tissue evidence="2">Meninges</tissue>
    </source>
</reference>
<evidence type="ECO:0000256" key="1">
    <source>
        <dbReference type="SAM" id="MobiDB-lite"/>
    </source>
</evidence>
<feature type="region of interest" description="Disordered" evidence="1">
    <location>
        <begin position="50"/>
        <end position="69"/>
    </location>
</feature>
<sequence length="69" mass="7857">MIRSGASWPSGDARRHARVANPTAQHSPAVNNERPIERHGQTMLEVTMRHAQLAFYDDEEEEKKRSEDG</sequence>
<dbReference type="EMBL" id="JAHQIW010006762">
    <property type="protein sequence ID" value="KAJ1370273.1"/>
    <property type="molecule type" value="Genomic_DNA"/>
</dbReference>
<dbReference type="Proteomes" id="UP001196413">
    <property type="component" value="Unassembled WGS sequence"/>
</dbReference>
<keyword evidence="3" id="KW-1185">Reference proteome</keyword>
<proteinExistence type="predicted"/>
<evidence type="ECO:0000313" key="2">
    <source>
        <dbReference type="EMBL" id="KAJ1370273.1"/>
    </source>
</evidence>